<gene>
    <name evidence="2" type="ORF">MMJJ_05680</name>
</gene>
<dbReference type="Gene3D" id="1.10.10.10">
    <property type="entry name" value="Winged helix-like DNA-binding domain superfamily/Winged helix DNA-binding domain"/>
    <property type="match status" value="1"/>
</dbReference>
<protein>
    <recommendedName>
        <fullName evidence="1">Winged helix DNA-binding domain-containing protein</fullName>
    </recommendedName>
</protein>
<dbReference type="KEGG" id="mmad:MMJJ_05680"/>
<sequence>MLIETLGKKHVREILDLLNFHERVYFGEICEHVAINKGNLSKILNLLVSFKILKKEEEEEGKKLNKTYYSLTDFGKEAYSLYDIEKEIENKYSFE</sequence>
<organism evidence="2 3">
    <name type="scientific">Methanococcus maripaludis</name>
    <name type="common">Methanococcus deltae</name>
    <dbReference type="NCBI Taxonomy" id="39152"/>
    <lineage>
        <taxon>Archaea</taxon>
        <taxon>Methanobacteriati</taxon>
        <taxon>Methanobacteriota</taxon>
        <taxon>Methanomada group</taxon>
        <taxon>Methanococci</taxon>
        <taxon>Methanococcales</taxon>
        <taxon>Methanococcaceae</taxon>
        <taxon>Methanococcus</taxon>
    </lineage>
</organism>
<name>A0A2L1C9F2_METMI</name>
<evidence type="ECO:0000313" key="3">
    <source>
        <dbReference type="Proteomes" id="UP000239462"/>
    </source>
</evidence>
<reference evidence="3" key="1">
    <citation type="journal article" date="2018" name="Genome Announc.">
        <title>Complete Genome Sequence of the Methanococcus maripaludis Type Strain JJ (DSM 2067), a Model for Selenoprotein Synthesis in Archaea.</title>
        <authorList>
            <person name="Poehlein A."/>
            <person name="Heym D."/>
            <person name="Quitzke V."/>
            <person name="Fersch J."/>
            <person name="Daniel R."/>
            <person name="Rother M."/>
        </authorList>
    </citation>
    <scope>NUCLEOTIDE SEQUENCE [LARGE SCALE GENOMIC DNA]</scope>
    <source>
        <strain evidence="3">DSM 2067</strain>
    </source>
</reference>
<feature type="domain" description="Winged helix DNA-binding" evidence="1">
    <location>
        <begin position="13"/>
        <end position="81"/>
    </location>
</feature>
<dbReference type="InterPro" id="IPR027395">
    <property type="entry name" value="WH_DNA-bd_dom"/>
</dbReference>
<accession>A0A2L1C9F2</accession>
<proteinExistence type="predicted"/>
<dbReference type="EMBL" id="CP026606">
    <property type="protein sequence ID" value="AVB75985.1"/>
    <property type="molecule type" value="Genomic_DNA"/>
</dbReference>
<evidence type="ECO:0000259" key="1">
    <source>
        <dbReference type="Pfam" id="PF13601"/>
    </source>
</evidence>
<dbReference type="InterPro" id="IPR036390">
    <property type="entry name" value="WH_DNA-bd_sf"/>
</dbReference>
<dbReference type="GeneID" id="36101661"/>
<dbReference type="RefSeq" id="WP_104837598.1">
    <property type="nucleotide sequence ID" value="NZ_CP026606.1"/>
</dbReference>
<dbReference type="InterPro" id="IPR036388">
    <property type="entry name" value="WH-like_DNA-bd_sf"/>
</dbReference>
<evidence type="ECO:0000313" key="2">
    <source>
        <dbReference type="EMBL" id="AVB75985.1"/>
    </source>
</evidence>
<dbReference type="Proteomes" id="UP000239462">
    <property type="component" value="Chromosome"/>
</dbReference>
<dbReference type="Pfam" id="PF13601">
    <property type="entry name" value="HTH_34"/>
    <property type="match status" value="1"/>
</dbReference>
<dbReference type="AlphaFoldDB" id="A0A2L1C9F2"/>
<dbReference type="SUPFAM" id="SSF46785">
    <property type="entry name" value="Winged helix' DNA-binding domain"/>
    <property type="match status" value="1"/>
</dbReference>